<dbReference type="VEuPathDB" id="VectorBase:AMEC002383"/>
<evidence type="ECO:0000313" key="3">
    <source>
        <dbReference type="Proteomes" id="UP000075902"/>
    </source>
</evidence>
<name>A0A182THG9_9DIPT</name>
<reference evidence="2" key="2">
    <citation type="submission" date="2020-05" db="UniProtKB">
        <authorList>
            <consortium name="EnsemblMetazoa"/>
        </authorList>
    </citation>
    <scope>IDENTIFICATION</scope>
    <source>
        <strain evidence="2">CM1001059</strain>
    </source>
</reference>
<protein>
    <submittedName>
        <fullName evidence="2">Uncharacterized protein</fullName>
    </submittedName>
</protein>
<evidence type="ECO:0000313" key="2">
    <source>
        <dbReference type="EnsemblMetazoa" id="AMEC002383-PA"/>
    </source>
</evidence>
<keyword evidence="1" id="KW-0732">Signal</keyword>
<dbReference type="STRING" id="34690.A0A182THG9"/>
<organism evidence="2 3">
    <name type="scientific">Anopheles melas</name>
    <dbReference type="NCBI Taxonomy" id="34690"/>
    <lineage>
        <taxon>Eukaryota</taxon>
        <taxon>Metazoa</taxon>
        <taxon>Ecdysozoa</taxon>
        <taxon>Arthropoda</taxon>
        <taxon>Hexapoda</taxon>
        <taxon>Insecta</taxon>
        <taxon>Pterygota</taxon>
        <taxon>Neoptera</taxon>
        <taxon>Endopterygota</taxon>
        <taxon>Diptera</taxon>
        <taxon>Nematocera</taxon>
        <taxon>Culicoidea</taxon>
        <taxon>Culicidae</taxon>
        <taxon>Anophelinae</taxon>
        <taxon>Anopheles</taxon>
    </lineage>
</organism>
<accession>A0A182THG9</accession>
<dbReference type="AlphaFoldDB" id="A0A182THG9"/>
<dbReference type="Proteomes" id="UP000075902">
    <property type="component" value="Unassembled WGS sequence"/>
</dbReference>
<evidence type="ECO:0000256" key="1">
    <source>
        <dbReference type="SAM" id="SignalP"/>
    </source>
</evidence>
<keyword evidence="3" id="KW-1185">Reference proteome</keyword>
<feature type="signal peptide" evidence="1">
    <location>
        <begin position="1"/>
        <end position="31"/>
    </location>
</feature>
<feature type="chain" id="PRO_5008136853" evidence="1">
    <location>
        <begin position="32"/>
        <end position="109"/>
    </location>
</feature>
<sequence length="109" mass="11998">MVSPFGRRRSSSWRSIVLPALLFVLPALVENGESCSKTPIVDGRTVSGVKQPGDNGYRLAIRDEPTGYEPGKIYNRKYTHTHTHCLGTGAQLQTHDEILLLDGGKANMF</sequence>
<dbReference type="EnsemblMetazoa" id="AMEC002383-RA">
    <property type="protein sequence ID" value="AMEC002383-PA"/>
    <property type="gene ID" value="AMEC002383"/>
</dbReference>
<proteinExistence type="predicted"/>
<reference evidence="3" key="1">
    <citation type="submission" date="2014-01" db="EMBL/GenBank/DDBJ databases">
        <title>The Genome Sequence of Anopheles melas CM1001059_A (V2).</title>
        <authorList>
            <consortium name="The Broad Institute Genomics Platform"/>
            <person name="Neafsey D.E."/>
            <person name="Besansky N."/>
            <person name="Howell P."/>
            <person name="Walton C."/>
            <person name="Young S.K."/>
            <person name="Zeng Q."/>
            <person name="Gargeya S."/>
            <person name="Fitzgerald M."/>
            <person name="Haas B."/>
            <person name="Abouelleil A."/>
            <person name="Allen A.W."/>
            <person name="Alvarado L."/>
            <person name="Arachchi H.M."/>
            <person name="Berlin A.M."/>
            <person name="Chapman S.B."/>
            <person name="Gainer-Dewar J."/>
            <person name="Goldberg J."/>
            <person name="Griggs A."/>
            <person name="Gujja S."/>
            <person name="Hansen M."/>
            <person name="Howarth C."/>
            <person name="Imamovic A."/>
            <person name="Ireland A."/>
            <person name="Larimer J."/>
            <person name="McCowan C."/>
            <person name="Murphy C."/>
            <person name="Pearson M."/>
            <person name="Poon T.W."/>
            <person name="Priest M."/>
            <person name="Roberts A."/>
            <person name="Saif S."/>
            <person name="Shea T."/>
            <person name="Sisk P."/>
            <person name="Sykes S."/>
            <person name="Wortman J."/>
            <person name="Nusbaum C."/>
            <person name="Birren B."/>
        </authorList>
    </citation>
    <scope>NUCLEOTIDE SEQUENCE [LARGE SCALE GENOMIC DNA]</scope>
    <source>
        <strain evidence="3">CM1001059</strain>
    </source>
</reference>